<evidence type="ECO:0000256" key="2">
    <source>
        <dbReference type="RuleBase" id="RU003616"/>
    </source>
</evidence>
<feature type="region of interest" description="Disordered" evidence="3">
    <location>
        <begin position="334"/>
        <end position="362"/>
    </location>
</feature>
<evidence type="ECO:0000259" key="4">
    <source>
        <dbReference type="PROSITE" id="PS01031"/>
    </source>
</evidence>
<dbReference type="Gene3D" id="2.60.40.790">
    <property type="match status" value="1"/>
</dbReference>
<evidence type="ECO:0000256" key="3">
    <source>
        <dbReference type="SAM" id="MobiDB-lite"/>
    </source>
</evidence>
<gene>
    <name evidence="5" type="ORF">R1flu_000489</name>
</gene>
<comment type="caution">
    <text evidence="5">The sequence shown here is derived from an EMBL/GenBank/DDBJ whole genome shotgun (WGS) entry which is preliminary data.</text>
</comment>
<reference evidence="5 6" key="1">
    <citation type="submission" date="2024-09" db="EMBL/GenBank/DDBJ databases">
        <title>Chromosome-scale assembly of Riccia fluitans.</title>
        <authorList>
            <person name="Paukszto L."/>
            <person name="Sawicki J."/>
            <person name="Karawczyk K."/>
            <person name="Piernik-Szablinska J."/>
            <person name="Szczecinska M."/>
            <person name="Mazdziarz M."/>
        </authorList>
    </citation>
    <scope>NUCLEOTIDE SEQUENCE [LARGE SCALE GENOMIC DNA]</scope>
    <source>
        <strain evidence="5">Rf_01</strain>
        <tissue evidence="5">Aerial parts of the thallus</tissue>
    </source>
</reference>
<dbReference type="Proteomes" id="UP001605036">
    <property type="component" value="Unassembled WGS sequence"/>
</dbReference>
<feature type="domain" description="SHSP" evidence="4">
    <location>
        <begin position="400"/>
        <end position="510"/>
    </location>
</feature>
<comment type="similarity">
    <text evidence="1 2">Belongs to the small heat shock protein (HSP20) family.</text>
</comment>
<keyword evidence="6" id="KW-1185">Reference proteome</keyword>
<dbReference type="CDD" id="cd06464">
    <property type="entry name" value="ACD_sHsps-like"/>
    <property type="match status" value="1"/>
</dbReference>
<evidence type="ECO:0000313" key="6">
    <source>
        <dbReference type="Proteomes" id="UP001605036"/>
    </source>
</evidence>
<dbReference type="Pfam" id="PF00011">
    <property type="entry name" value="HSP20"/>
    <property type="match status" value="1"/>
</dbReference>
<evidence type="ECO:0000256" key="1">
    <source>
        <dbReference type="PROSITE-ProRule" id="PRU00285"/>
    </source>
</evidence>
<organism evidence="5 6">
    <name type="scientific">Riccia fluitans</name>
    <dbReference type="NCBI Taxonomy" id="41844"/>
    <lineage>
        <taxon>Eukaryota</taxon>
        <taxon>Viridiplantae</taxon>
        <taxon>Streptophyta</taxon>
        <taxon>Embryophyta</taxon>
        <taxon>Marchantiophyta</taxon>
        <taxon>Marchantiopsida</taxon>
        <taxon>Marchantiidae</taxon>
        <taxon>Marchantiales</taxon>
        <taxon>Ricciaceae</taxon>
        <taxon>Riccia</taxon>
    </lineage>
</organism>
<dbReference type="AlphaFoldDB" id="A0ABD1Y4R6"/>
<dbReference type="SUPFAM" id="SSF49764">
    <property type="entry name" value="HSP20-like chaperones"/>
    <property type="match status" value="1"/>
</dbReference>
<protein>
    <recommendedName>
        <fullName evidence="4">SHSP domain-containing protein</fullName>
    </recommendedName>
</protein>
<feature type="compositionally biased region" description="Polar residues" evidence="3">
    <location>
        <begin position="352"/>
        <end position="362"/>
    </location>
</feature>
<accession>A0ABD1Y4R6</accession>
<feature type="compositionally biased region" description="Basic and acidic residues" evidence="3">
    <location>
        <begin position="334"/>
        <end position="348"/>
    </location>
</feature>
<evidence type="ECO:0000313" key="5">
    <source>
        <dbReference type="EMBL" id="KAL2620284.1"/>
    </source>
</evidence>
<dbReference type="PROSITE" id="PS01031">
    <property type="entry name" value="SHSP"/>
    <property type="match status" value="1"/>
</dbReference>
<proteinExistence type="inferred from homology"/>
<sequence length="510" mass="56904">MGSEDPGQVSLNFVSENAVEAQFQSVADSADQLNSNTISGSDTAIVLRSANSLTSQCLQDHVDLSDGDARVFLKEIGWDVTLKLPTPQDSRQRWMYKSPCINPHRSLTFYSLRTALEEHNRREKHSPPDSGKRVTVGLLKDIYRQASTVSKKYRWDTEEIFPGNKRFRLTTGENSGDSGGEVIHESDPAVQAAASRTSLPEPSTAGVNLHELNHQNNLSSHPNKKNQEDESTFNELKVVLSRDEARDFLRAAGWQLTLVMRKSATRSWYYKTPAEGNCKPVTFPSLLGALNEYNQRVRIHNTMGKEQKPTVYLKNEVGCSEADAYDVKSVRARITEKKGTNEPERNELPRPSNGQAQPSSSGVADVGLENIFSLPGQDTLPFHQLEQFTRKTKSSVDSQSAAIRTFGSFARDVVKDDREYVLEIHTLNFAKDQLRIHVENDQLLMKATYSCESVNGKLFMNNSVNLSSRLTLPEDAIPELVTATQVEPGILRLTIPRCLEAKPKIEITIG</sequence>
<dbReference type="EMBL" id="JBHFFA010000006">
    <property type="protein sequence ID" value="KAL2620284.1"/>
    <property type="molecule type" value="Genomic_DNA"/>
</dbReference>
<name>A0ABD1Y4R6_9MARC</name>
<dbReference type="InterPro" id="IPR008978">
    <property type="entry name" value="HSP20-like_chaperone"/>
</dbReference>
<dbReference type="InterPro" id="IPR002068">
    <property type="entry name" value="A-crystallin/Hsp20_dom"/>
</dbReference>